<reference evidence="1" key="1">
    <citation type="journal article" date="2015" name="Nature">
        <title>Complex archaea that bridge the gap between prokaryotes and eukaryotes.</title>
        <authorList>
            <person name="Spang A."/>
            <person name="Saw J.H."/>
            <person name="Jorgensen S.L."/>
            <person name="Zaremba-Niedzwiedzka K."/>
            <person name="Martijn J."/>
            <person name="Lind A.E."/>
            <person name="van Eijk R."/>
            <person name="Schleper C."/>
            <person name="Guy L."/>
            <person name="Ettema T.J."/>
        </authorList>
    </citation>
    <scope>NUCLEOTIDE SEQUENCE</scope>
</reference>
<accession>A0A0F8Z4V0</accession>
<dbReference type="AlphaFoldDB" id="A0A0F8Z4V0"/>
<protein>
    <submittedName>
        <fullName evidence="1">Uncharacterized protein</fullName>
    </submittedName>
</protein>
<organism evidence="1">
    <name type="scientific">marine sediment metagenome</name>
    <dbReference type="NCBI Taxonomy" id="412755"/>
    <lineage>
        <taxon>unclassified sequences</taxon>
        <taxon>metagenomes</taxon>
        <taxon>ecological metagenomes</taxon>
    </lineage>
</organism>
<sequence>MIDFNFKLDNFELCGDSVYDGNGDGIIDSGESFICVDVRNLNVISELDSPGIKGFKIEKI</sequence>
<dbReference type="EMBL" id="LAZR01053310">
    <property type="protein sequence ID" value="KKK81030.1"/>
    <property type="molecule type" value="Genomic_DNA"/>
</dbReference>
<gene>
    <name evidence="1" type="ORF">LCGC14_2817570</name>
</gene>
<proteinExistence type="predicted"/>
<comment type="caution">
    <text evidence="1">The sequence shown here is derived from an EMBL/GenBank/DDBJ whole genome shotgun (WGS) entry which is preliminary data.</text>
</comment>
<evidence type="ECO:0000313" key="1">
    <source>
        <dbReference type="EMBL" id="KKK81030.1"/>
    </source>
</evidence>
<name>A0A0F8Z4V0_9ZZZZ</name>